<protein>
    <recommendedName>
        <fullName evidence="4">Transmembrane protein</fullName>
    </recommendedName>
</protein>
<feature type="transmembrane region" description="Helical" evidence="1">
    <location>
        <begin position="183"/>
        <end position="208"/>
    </location>
</feature>
<keyword evidence="1" id="KW-0812">Transmembrane</keyword>
<evidence type="ECO:0008006" key="4">
    <source>
        <dbReference type="Google" id="ProtNLM"/>
    </source>
</evidence>
<evidence type="ECO:0000313" key="3">
    <source>
        <dbReference type="Proteomes" id="UP001338582"/>
    </source>
</evidence>
<organism evidence="2 3">
    <name type="scientific">Australozyma saopauloensis</name>
    <dbReference type="NCBI Taxonomy" id="291208"/>
    <lineage>
        <taxon>Eukaryota</taxon>
        <taxon>Fungi</taxon>
        <taxon>Dikarya</taxon>
        <taxon>Ascomycota</taxon>
        <taxon>Saccharomycotina</taxon>
        <taxon>Pichiomycetes</taxon>
        <taxon>Metschnikowiaceae</taxon>
        <taxon>Australozyma</taxon>
    </lineage>
</organism>
<dbReference type="AlphaFoldDB" id="A0AAX4H380"/>
<name>A0AAX4H380_9ASCO</name>
<proteinExistence type="predicted"/>
<dbReference type="KEGG" id="asau:88171312"/>
<keyword evidence="1" id="KW-0472">Membrane</keyword>
<keyword evidence="1" id="KW-1133">Transmembrane helix</keyword>
<dbReference type="EMBL" id="CP138894">
    <property type="protein sequence ID" value="WPK23020.1"/>
    <property type="molecule type" value="Genomic_DNA"/>
</dbReference>
<gene>
    <name evidence="2" type="ORF">PUMCH_000243</name>
</gene>
<dbReference type="GeneID" id="88171312"/>
<reference evidence="2 3" key="1">
    <citation type="submission" date="2023-10" db="EMBL/GenBank/DDBJ databases">
        <title>Draft Genome Sequence of Candida saopaulonensis from a very Premature Infant with Sepsis.</title>
        <authorList>
            <person name="Ning Y."/>
            <person name="Dai R."/>
            <person name="Xiao M."/>
            <person name="Xu Y."/>
            <person name="Yan Q."/>
            <person name="Zhang L."/>
        </authorList>
    </citation>
    <scope>NUCLEOTIDE SEQUENCE [LARGE SCALE GENOMIC DNA]</scope>
    <source>
        <strain evidence="2 3">19XY460</strain>
    </source>
</reference>
<keyword evidence="3" id="KW-1185">Reference proteome</keyword>
<dbReference type="RefSeq" id="XP_062875407.1">
    <property type="nucleotide sequence ID" value="XM_063019337.1"/>
</dbReference>
<accession>A0AAX4H380</accession>
<sequence length="386" mass="44744">MKKLLAKNFFSREPLNYETLTRRCTEFHARAEPSLQAIMDYINANRKLQTRTRQTDQRAHFSSIIKDPESLGIKLGVSKAALEQELWVFMKRYWLHCISDEAVVKMYLLESHSANINQEFQLVVQNYRHRLALKLKEQDDLSSSVVSSYTRVLLKRDDFANCFKLLDVTYSHPKLLALKKAHVWLLAAKMSLGSIGFASLGWGCIALLSSNLSIPGILVGFCLSAITSCLTIIGLKTRCLHDLDRVSWRPYVLLGYRYLYREASAIINQIVNYYEEHNDLNTKIYHLRQEYQTSPNKMNGELEILQPIDDLQNTGYSHAENEALLNSALIRSELAKRKLMWNSLKEEKKFLEFWMNHGENFEWVEPDQDPGEIIQRMHDTNNGNHV</sequence>
<feature type="transmembrane region" description="Helical" evidence="1">
    <location>
        <begin position="214"/>
        <end position="235"/>
    </location>
</feature>
<evidence type="ECO:0000313" key="2">
    <source>
        <dbReference type="EMBL" id="WPK23020.1"/>
    </source>
</evidence>
<evidence type="ECO:0000256" key="1">
    <source>
        <dbReference type="SAM" id="Phobius"/>
    </source>
</evidence>
<dbReference type="Proteomes" id="UP001338582">
    <property type="component" value="Chromosome 1"/>
</dbReference>